<dbReference type="InterPro" id="IPR049056">
    <property type="entry name" value="NAD_Glu_DH_HM3"/>
</dbReference>
<dbReference type="Pfam" id="PF21074">
    <property type="entry name" value="GDH_C"/>
    <property type="match status" value="1"/>
</dbReference>
<dbReference type="PANTHER" id="PTHR43403:SF1">
    <property type="entry name" value="NAD-SPECIFIC GLUTAMATE DEHYDROGENASE"/>
    <property type="match status" value="1"/>
</dbReference>
<evidence type="ECO:0000256" key="1">
    <source>
        <dbReference type="ARBA" id="ARBA00023002"/>
    </source>
</evidence>
<dbReference type="SUPFAM" id="SSF53223">
    <property type="entry name" value="Aminoacid dehydrogenase-like, N-terminal domain"/>
    <property type="match status" value="1"/>
</dbReference>
<evidence type="ECO:0000259" key="6">
    <source>
        <dbReference type="Pfam" id="PF21077"/>
    </source>
</evidence>
<dbReference type="InterPro" id="IPR049064">
    <property type="entry name" value="NAD_Glu_DH_ACT3"/>
</dbReference>
<dbReference type="GO" id="GO:0004352">
    <property type="term" value="F:glutamate dehydrogenase (NAD+) activity"/>
    <property type="evidence" value="ECO:0007669"/>
    <property type="project" value="InterPro"/>
</dbReference>
<dbReference type="InterPro" id="IPR048381">
    <property type="entry name" value="GDH_C"/>
</dbReference>
<dbReference type="EMBL" id="CYHE01000002">
    <property type="protein sequence ID" value="CUA93890.1"/>
    <property type="molecule type" value="Genomic_DNA"/>
</dbReference>
<dbReference type="InterPro" id="IPR049062">
    <property type="entry name" value="NAD_Glu_DH_ACT2"/>
</dbReference>
<organism evidence="7 8">
    <name type="scientific">Pannonibacter indicus</name>
    <dbReference type="NCBI Taxonomy" id="466044"/>
    <lineage>
        <taxon>Bacteria</taxon>
        <taxon>Pseudomonadati</taxon>
        <taxon>Pseudomonadota</taxon>
        <taxon>Alphaproteobacteria</taxon>
        <taxon>Hyphomicrobiales</taxon>
        <taxon>Stappiaceae</taxon>
        <taxon>Pannonibacter</taxon>
    </lineage>
</organism>
<sequence>MAQAREIQKTKLIEEVSKILTSNAETAGAGLPDFAAELYQQGAAEDLVAYSADELAAFARAAFQDFSAHPRGTSRISVTNPSFKTKGKMAGEVTVIELVNDNMPFLVDSVMAELHDSKLTVHLVLHPIYNVERGAQGELVSFSGHKGGAAREDHQESVIHIHVSRIASEEARAGLEQRLTRIMDDVRAAVADWKAMRKRLTKAVNTYKTAQADSSSNELWEAIQFLEWMADDNFIFLGMREYTFDGGAGEGELTPVDSTGLGLLADPDMRVLRRGGEFVQITPEIREFLMRPDPLIIAKANVKSRVHRRVYMDYVGTKMFDASGKMTGELRIVGLFASTAYNEPTGTIPFLRRKVSKVLAKAGFDSDSHSGRALTNVMETFPRDELFQIDQETLYDFAMAILQLDERPRIRVLARPEKFDRYVSILCYVPRDRYTTEVRLNIGTYFAHVFDGHLSAWYVTYPEGPLARVHFIIGRSGGKTPSVAQDELEKAVASIIRTWPDGLMDAFKEHFSPDVAERLSDRYALAFHGGYKEVYNAENALADVQKIESLSEDRRAAITFFRSSGAPDTRLSLKVFHLEAPIPLSARVPLLENMGFKVINERTYRISPAGMPFCYLHEMTLEAAKGGSIELSADLKGRLEALFMAVWLGQAESDGYNALVLTAGLGWRDIAMVRALSKYLRQVGIRYSEDYMWTTLNNYPAIAAKLVELFHVRFNPALSEADRTLNAARIENELSSEFDAVVSLDDDRILRRFQNVIDAILRTNFFQLDADGKPKQAFAFKIDSRRIDDMPQPKPFREISVYSPRVEGVHLRFGKVARGGLRWSDRPQDFRTEVLGLVKAQQVKNAVIVPVGSKGGFVPKRLPAGGDREAVFAEGTEAYKIFVSSLLDVTDNLKGDQILPPLDVVRHDEDDPYLVVAADKGTATFSDTANGISTSRDFWLGDAFASGGSAGYDHKKMGITARGAWEAVKRHFREMNRDIQSEPFTVAGVGDMSGDVFGNGMLLSKEIRLVAAFDHRDIFLDPTPDAASSFAERKRLFDMGRSSWADYDKSLISAGGGVFSRQLKSIPLSEEAQQLLGIPRAKATPQEVMTAILKLDVDLLWFGGIGTYIRASTETDADAGDKANDAIRISAREVRAKVIGEGANLGMTQRARIEFGRNGGRSNSDAIDNSAGVNSSDMEVNIKIALGAAVQSGKLDIPARNVLLAQMTDEVAELVLRNNYLQSLAISMTEQRGLEDFGYQGRMMRQLEQAGHLDRQVEFLPDDAALAELEKAGLFLTRAELGVLLAYAKITLYDALLESDVPDDDYLARELFRYFPDQMADAYAEEIRGHRLRREIIATMLANSMVNRCGPTFITRIADQTGASAAEIARGFVAVRNSYGLTDLNEEIDALDTKIDGKVQLELYAEVQNLFLDQVVWFRRHVSFKDGIAAVVERFRAGIDAMRPHLEKAVTPAQAALLAAAVEENVAKGVPEPLARRITWLPVEATIPDIVLIAGDTGAELDAAASTFFEVAAHFGIAEMAIRARNLVVADYYDGLALDRALATLSDAHRQLTAAALRAGGFAHWLAGHEAIVARTTRSVGEILEGTISVSKFSVAASLLAEIAR</sequence>
<feature type="domain" description="NAD-glutamate dehydrogenase ACT3" evidence="6">
    <location>
        <begin position="557"/>
        <end position="631"/>
    </location>
</feature>
<gene>
    <name evidence="7" type="ORF">Ga0061067_102554</name>
</gene>
<dbReference type="Pfam" id="PF21077">
    <property type="entry name" value="GDH_ACT3"/>
    <property type="match status" value="1"/>
</dbReference>
<feature type="domain" description="NAD-glutamate dehydrogenase catalytic" evidence="2">
    <location>
        <begin position="734"/>
        <end position="1228"/>
    </location>
</feature>
<dbReference type="Pfam" id="PF21073">
    <property type="entry name" value="GDH_HM1"/>
    <property type="match status" value="1"/>
</dbReference>
<feature type="domain" description="NAD-glutamate dehydrogenase ACT2" evidence="5">
    <location>
        <begin position="411"/>
        <end position="499"/>
    </location>
</feature>
<dbReference type="InterPro" id="IPR028971">
    <property type="entry name" value="NAD-GDH_cat"/>
</dbReference>
<dbReference type="GO" id="GO:0006538">
    <property type="term" value="P:L-glutamate catabolic process"/>
    <property type="evidence" value="ECO:0007669"/>
    <property type="project" value="InterPro"/>
</dbReference>
<dbReference type="Pfam" id="PF21075">
    <property type="entry name" value="GDH_ACT1"/>
    <property type="match status" value="1"/>
</dbReference>
<dbReference type="PIRSF" id="PIRSF036761">
    <property type="entry name" value="GDH_Mll4104"/>
    <property type="match status" value="1"/>
</dbReference>
<dbReference type="Pfam" id="PF21076">
    <property type="entry name" value="GDH_ACT2"/>
    <property type="match status" value="1"/>
</dbReference>
<protein>
    <submittedName>
        <fullName evidence="7">Glutamate dehydrogenase (NAD)</fullName>
    </submittedName>
</protein>
<evidence type="ECO:0000259" key="5">
    <source>
        <dbReference type="Pfam" id="PF21076"/>
    </source>
</evidence>
<dbReference type="OrthoDB" id="9758052at2"/>
<dbReference type="InterPro" id="IPR049059">
    <property type="entry name" value="NAD_Glu_DH_HM1"/>
</dbReference>
<dbReference type="Pfam" id="PF05088">
    <property type="entry name" value="Bac_GDH_CD"/>
    <property type="match status" value="1"/>
</dbReference>
<dbReference type="InterPro" id="IPR049058">
    <property type="entry name" value="NAD_Glu_DH_HM2"/>
</dbReference>
<dbReference type="Pfam" id="PF21078">
    <property type="entry name" value="GDH_HM3"/>
    <property type="match status" value="1"/>
</dbReference>
<dbReference type="Proteomes" id="UP000183900">
    <property type="component" value="Unassembled WGS sequence"/>
</dbReference>
<accession>A0A0K6HSJ3</accession>
<dbReference type="InterPro" id="IPR007780">
    <property type="entry name" value="NAD_Glu_DH_bac"/>
</dbReference>
<proteinExistence type="predicted"/>
<dbReference type="InterPro" id="IPR024727">
    <property type="entry name" value="NAD_Glu_DH_N_ACT1"/>
</dbReference>
<dbReference type="RefSeq" id="WP_055454777.1">
    <property type="nucleotide sequence ID" value="NZ_CYHE01000002.1"/>
</dbReference>
<dbReference type="GO" id="GO:0004069">
    <property type="term" value="F:L-aspartate:2-oxoglutarate aminotransferase activity"/>
    <property type="evidence" value="ECO:0007669"/>
    <property type="project" value="InterPro"/>
</dbReference>
<feature type="domain" description="NAD-specific glutamate dehydrogenase C-terminal" evidence="3">
    <location>
        <begin position="1276"/>
        <end position="1600"/>
    </location>
</feature>
<keyword evidence="1" id="KW-0560">Oxidoreductase</keyword>
<dbReference type="InterPro" id="IPR036291">
    <property type="entry name" value="NAD(P)-bd_dom_sf"/>
</dbReference>
<keyword evidence="8" id="KW-1185">Reference proteome</keyword>
<dbReference type="Gene3D" id="3.40.50.720">
    <property type="entry name" value="NAD(P)-binding Rossmann-like Domain"/>
    <property type="match status" value="1"/>
</dbReference>
<dbReference type="SUPFAM" id="SSF51735">
    <property type="entry name" value="NAD(P)-binding Rossmann-fold domains"/>
    <property type="match status" value="1"/>
</dbReference>
<evidence type="ECO:0000259" key="2">
    <source>
        <dbReference type="Pfam" id="PF05088"/>
    </source>
</evidence>
<evidence type="ECO:0000313" key="8">
    <source>
        <dbReference type="Proteomes" id="UP000183900"/>
    </source>
</evidence>
<reference evidence="8" key="1">
    <citation type="submission" date="2015-08" db="EMBL/GenBank/DDBJ databases">
        <authorList>
            <person name="Varghese N."/>
        </authorList>
    </citation>
    <scope>NUCLEOTIDE SEQUENCE [LARGE SCALE GENOMIC DNA]</scope>
    <source>
        <strain evidence="8">DSM 23407</strain>
    </source>
</reference>
<name>A0A0K6HSJ3_9HYPH</name>
<evidence type="ECO:0000259" key="3">
    <source>
        <dbReference type="Pfam" id="PF21074"/>
    </source>
</evidence>
<dbReference type="Pfam" id="PF21079">
    <property type="entry name" value="GDH_HM2"/>
    <property type="match status" value="1"/>
</dbReference>
<feature type="domain" description="NAD-glutamate dehydrogenase N-terminal ACT1" evidence="4">
    <location>
        <begin position="34"/>
        <end position="179"/>
    </location>
</feature>
<dbReference type="PANTHER" id="PTHR43403">
    <property type="entry name" value="NAD-SPECIFIC GLUTAMATE DEHYDROGENASE"/>
    <property type="match status" value="1"/>
</dbReference>
<evidence type="ECO:0000259" key="4">
    <source>
        <dbReference type="Pfam" id="PF21075"/>
    </source>
</evidence>
<evidence type="ECO:0000313" key="7">
    <source>
        <dbReference type="EMBL" id="CUA93890.1"/>
    </source>
</evidence>
<dbReference type="InterPro" id="IPR046346">
    <property type="entry name" value="Aminoacid_DH-like_N_sf"/>
</dbReference>